<dbReference type="EMBL" id="KQ977231">
    <property type="protein sequence ID" value="KYN04748.1"/>
    <property type="molecule type" value="Genomic_DNA"/>
</dbReference>
<dbReference type="Pfam" id="PF15904">
    <property type="entry name" value="LIP1"/>
    <property type="match status" value="1"/>
</dbReference>
<protein>
    <recommendedName>
        <fullName evidence="9">Carbonic anhydrase</fullName>
        <ecNumber evidence="9">4.2.1.1</ecNumber>
    </recommendedName>
</protein>
<dbReference type="InterPro" id="IPR001611">
    <property type="entry name" value="Leu-rich_rpt"/>
</dbReference>
<dbReference type="SMART" id="SM00369">
    <property type="entry name" value="LRR_TYP"/>
    <property type="match status" value="3"/>
</dbReference>
<comment type="subcellular location">
    <subcellularLocation>
        <location evidence="1">Cytoplasm</location>
    </subcellularLocation>
</comment>
<keyword evidence="11" id="KW-0418">Kinase</keyword>
<proteinExistence type="inferred from homology"/>
<comment type="cofactor">
    <cofactor evidence="9">
        <name>Zn(2+)</name>
        <dbReference type="ChEBI" id="CHEBI:29105"/>
    </cofactor>
</comment>
<keyword evidence="5" id="KW-0433">Leucine-rich repeat</keyword>
<evidence type="ECO:0000256" key="6">
    <source>
        <dbReference type="ARBA" id="ARBA00022723"/>
    </source>
</evidence>
<accession>A0A195CVN6</accession>
<dbReference type="SUPFAM" id="SSF52058">
    <property type="entry name" value="L domain-like"/>
    <property type="match status" value="1"/>
</dbReference>
<dbReference type="PANTHER" id="PTHR18952">
    <property type="entry name" value="CARBONIC ANHYDRASE"/>
    <property type="match status" value="1"/>
</dbReference>
<evidence type="ECO:0000256" key="5">
    <source>
        <dbReference type="ARBA" id="ARBA00022614"/>
    </source>
</evidence>
<dbReference type="Pfam" id="PF12799">
    <property type="entry name" value="LRR_4"/>
    <property type="match status" value="1"/>
</dbReference>
<evidence type="ECO:0000256" key="7">
    <source>
        <dbReference type="ARBA" id="ARBA00022737"/>
    </source>
</evidence>
<evidence type="ECO:0000313" key="11">
    <source>
        <dbReference type="EMBL" id="KYN04748.1"/>
    </source>
</evidence>
<name>A0A195CVN6_9HYME</name>
<dbReference type="PROSITE" id="PS00162">
    <property type="entry name" value="ALPHA_CA_1"/>
    <property type="match status" value="1"/>
</dbReference>
<keyword evidence="11" id="KW-0808">Transferase</keyword>
<evidence type="ECO:0000256" key="8">
    <source>
        <dbReference type="ARBA" id="ARBA00022833"/>
    </source>
</evidence>
<evidence type="ECO:0000256" key="1">
    <source>
        <dbReference type="ARBA" id="ARBA00004496"/>
    </source>
</evidence>
<dbReference type="PANTHER" id="PTHR18952:SF137">
    <property type="entry name" value="CARBONIC ANHYDRASE"/>
    <property type="match status" value="1"/>
</dbReference>
<keyword evidence="4" id="KW-0963">Cytoplasm</keyword>
<gene>
    <name evidence="11" type="ORF">ALC62_04384</name>
</gene>
<dbReference type="PROSITE" id="PS51144">
    <property type="entry name" value="ALPHA_CA_2"/>
    <property type="match status" value="1"/>
</dbReference>
<keyword evidence="9" id="KW-0456">Lyase</keyword>
<dbReference type="GO" id="GO:0005737">
    <property type="term" value="C:cytoplasm"/>
    <property type="evidence" value="ECO:0007669"/>
    <property type="project" value="UniProtKB-SubCell"/>
</dbReference>
<dbReference type="Pfam" id="PF25624">
    <property type="entry name" value="PH_S11IP_C"/>
    <property type="match status" value="1"/>
</dbReference>
<dbReference type="Gene3D" id="3.10.200.10">
    <property type="entry name" value="Alpha carbonic anhydrase"/>
    <property type="match status" value="1"/>
</dbReference>
<dbReference type="Gene3D" id="3.80.10.10">
    <property type="entry name" value="Ribonuclease Inhibitor"/>
    <property type="match status" value="1"/>
</dbReference>
<feature type="domain" description="Alpha-carbonic anhydrase" evidence="10">
    <location>
        <begin position="1224"/>
        <end position="1486"/>
    </location>
</feature>
<dbReference type="PROSITE" id="PS51450">
    <property type="entry name" value="LRR"/>
    <property type="match status" value="3"/>
</dbReference>
<comment type="similarity">
    <text evidence="2">Belongs to the STK11IP family.</text>
</comment>
<dbReference type="SMART" id="SM01057">
    <property type="entry name" value="Carb_anhydrase"/>
    <property type="match status" value="1"/>
</dbReference>
<reference evidence="11 12" key="1">
    <citation type="submission" date="2016-03" db="EMBL/GenBank/DDBJ databases">
        <title>Cyphomyrmex costatus WGS genome.</title>
        <authorList>
            <person name="Nygaard S."/>
            <person name="Hu H."/>
            <person name="Boomsma J."/>
            <person name="Zhang G."/>
        </authorList>
    </citation>
    <scope>NUCLEOTIDE SEQUENCE [LARGE SCALE GENOMIC DNA]</scope>
    <source>
        <strain evidence="11">MS0001</strain>
        <tissue evidence="11">Whole body</tissue>
    </source>
</reference>
<dbReference type="SUPFAM" id="SSF51069">
    <property type="entry name" value="Carbonic anhydrase"/>
    <property type="match status" value="1"/>
</dbReference>
<dbReference type="InterPro" id="IPR057676">
    <property type="entry name" value="PH_S11IP_C"/>
</dbReference>
<comment type="catalytic activity">
    <reaction evidence="9">
        <text>hydrogencarbonate + H(+) = CO2 + H2O</text>
        <dbReference type="Rhea" id="RHEA:10748"/>
        <dbReference type="ChEBI" id="CHEBI:15377"/>
        <dbReference type="ChEBI" id="CHEBI:15378"/>
        <dbReference type="ChEBI" id="CHEBI:16526"/>
        <dbReference type="ChEBI" id="CHEBI:17544"/>
        <dbReference type="EC" id="4.2.1.1"/>
    </reaction>
</comment>
<evidence type="ECO:0000256" key="2">
    <source>
        <dbReference type="ARBA" id="ARBA00008771"/>
    </source>
</evidence>
<dbReference type="Proteomes" id="UP000078542">
    <property type="component" value="Unassembled WGS sequence"/>
</dbReference>
<dbReference type="Pfam" id="PF23142">
    <property type="entry name" value="PH_PLEKHM2"/>
    <property type="match status" value="1"/>
</dbReference>
<dbReference type="STRING" id="456900.A0A195CVN6"/>
<comment type="function">
    <text evidence="9">Reversible hydration of carbon dioxide.</text>
</comment>
<comment type="similarity">
    <text evidence="3 9">Belongs to the alpha-carbonic anhydrase family.</text>
</comment>
<dbReference type="InterPro" id="IPR032675">
    <property type="entry name" value="LRR_dom_sf"/>
</dbReference>
<evidence type="ECO:0000259" key="10">
    <source>
        <dbReference type="PROSITE" id="PS51144"/>
    </source>
</evidence>
<keyword evidence="7" id="KW-0677">Repeat</keyword>
<evidence type="ECO:0000256" key="3">
    <source>
        <dbReference type="ARBA" id="ARBA00010718"/>
    </source>
</evidence>
<dbReference type="Pfam" id="PF00194">
    <property type="entry name" value="Carb_anhydrase"/>
    <property type="match status" value="1"/>
</dbReference>
<dbReference type="GO" id="GO:0004089">
    <property type="term" value="F:carbonate dehydratase activity"/>
    <property type="evidence" value="ECO:0007669"/>
    <property type="project" value="UniProtKB-UniRule"/>
</dbReference>
<dbReference type="CDD" id="cd00326">
    <property type="entry name" value="alpha_CA"/>
    <property type="match status" value="1"/>
</dbReference>
<dbReference type="GO" id="GO:0016301">
    <property type="term" value="F:kinase activity"/>
    <property type="evidence" value="ECO:0007669"/>
    <property type="project" value="UniProtKB-KW"/>
</dbReference>
<dbReference type="InterPro" id="IPR003591">
    <property type="entry name" value="Leu-rich_rpt_typical-subtyp"/>
</dbReference>
<evidence type="ECO:0000256" key="9">
    <source>
        <dbReference type="RuleBase" id="RU367011"/>
    </source>
</evidence>
<dbReference type="InterPro" id="IPR023561">
    <property type="entry name" value="Carbonic_anhydrase_a-class"/>
</dbReference>
<dbReference type="EC" id="4.2.1.1" evidence="9"/>
<dbReference type="InterPro" id="IPR031782">
    <property type="entry name" value="LIP1_N"/>
</dbReference>
<dbReference type="InterPro" id="IPR018338">
    <property type="entry name" value="Carbonic_anhydrase_a-class_CS"/>
</dbReference>
<dbReference type="InterPro" id="IPR057288">
    <property type="entry name" value="PH_PLEKHM2"/>
</dbReference>
<dbReference type="InterPro" id="IPR036398">
    <property type="entry name" value="CA_dom_sf"/>
</dbReference>
<sequence>MSTQVSIMSHSQDIINTPEIIELVRLLRQNGDKILSASSKLSLSTKLLYNLNQAFSLIISESEDLNSSFHVCNSSKIDIFRDVKFLHDFVQKTVGLKVIHCSSDIKVTIDISKFRHLKYLELKEVSVELLKGLQSIRGQLESIVCTGRKGISTIYQLLAECGGDAGVGFVWASLRHLVLPHNALKYLDKSLELAPWLQILDLSHNMITNAKELSCLSNLRYVNLGYNKLEEIPIFNKTVLHSLQVLVLKNNYIENLNGLEGLECLTELDLSFNCLMEHLVLSSLQKMSTLLWLTLEGNPLSYHPKHRILTIKYLHPSLSDSKFVLDHLSLSNAEKMLIAENQIFAIPTNQSTSLTSSISIYADTYEFDQDRLNRAISLPENLEKNLIKSKRRPNVKEAVIDEIDQERGEFKKLPDVVASSHLESSKDYLETKKRILDLRAKFGENNWLSSHAGTFVQHIMGLQSASESPESQISKIQTLTSINTASSLHDTLIYAMDNEKSSNESQEITEYTEDDKEISQNKTLDDLPKTYAAPMISYDPNEEIGDLYIVQKKNNEDEMESVFLVITSEDIKERDTITGKIKFCWSTNSLLSCVLGRSDPPTVDIIFDTTRKDKESRRYFAQLDDAKKIVTVISEQIEMRPILLKIFKCMKCSTQFSQDPELYVAFAIKSMTGTKIKCPTCDSSLVIEIETSSNADNQVTKSQLTDNQTRLNLAHSESFSSIGGMEGGAKSVTTSLVHSDSRTQAQVCCSATSLEESRESTPSANIRTKKYESDIEILSNPSQSSIEVLDETLKANVTPSRKCSTEEKRTVIAPSLITIPNVMPIMTGLTESSSSGSLTDSICTAYENKMVKSNIDTKSHSSDGEKEIAFAPMTNLTSMLGGLLQSIKYGNKTLKSEEASNFFGSNVQYSYTDFSSVDHRIKLHIILHVFEHENEELVFLLKANILLHSMQETFSGCLILSTSKVYVLRIDGSEGEDPQRWLHKEISWTTDRLRSIVPLPFKQGVLIELQQSGKAGEEHLVITLLCILQDFQRTSNFLFYITDLQLPASCEVEFSIPERYSILMHNILTNTANYQTGDIVRLLAIFSSAILKYQNIAIKLKLSGLILTGAALVILKDNVQWLIPDSDQVPLVTREQAISNLIGIEHCDTWLTLNFLDEIAGLEESWTLEFVSSGAVEAVISSIQPPWEELFSVPLQITQMRILQIVTAWLILIVIPHYGFGYIHGFGYSKKGQHLWSKNYNYCSGKRQSPVAIYTPDTIVKPFPALELIFYHNALPMPQLLINDGKTVELTIDKNATEEIHTLPYIFGGLLPPNQKFQMEQIHFHWGLENNRGSEHVLNGIRYPMEMHIVHYNTAYDNYSHALQYEDGIAVIAVFFQLQHEDNERLQPLISKLPDVKWPHTELSVNISLTLSSLLPSNTDVFYTYKGSLTTPPCNEVVIWNIFAIPVPISLRQINEFRSLSNGTGPLGDNYRELQNLNHRKIYTRQFNPPYWTKDIKHGFTNSSWFWV</sequence>
<dbReference type="GO" id="GO:0008270">
    <property type="term" value="F:zinc ion binding"/>
    <property type="evidence" value="ECO:0007669"/>
    <property type="project" value="UniProtKB-UniRule"/>
</dbReference>
<keyword evidence="8 9" id="KW-0862">Zinc</keyword>
<keyword evidence="12" id="KW-1185">Reference proteome</keyword>
<keyword evidence="6 9" id="KW-0479">Metal-binding</keyword>
<dbReference type="InterPro" id="IPR025875">
    <property type="entry name" value="Leu-rich_rpt_4"/>
</dbReference>
<evidence type="ECO:0000313" key="12">
    <source>
        <dbReference type="Proteomes" id="UP000078542"/>
    </source>
</evidence>
<dbReference type="InterPro" id="IPR001148">
    <property type="entry name" value="CA_dom"/>
</dbReference>
<evidence type="ECO:0000256" key="4">
    <source>
        <dbReference type="ARBA" id="ARBA00022490"/>
    </source>
</evidence>
<organism evidence="11 12">
    <name type="scientific">Cyphomyrmex costatus</name>
    <dbReference type="NCBI Taxonomy" id="456900"/>
    <lineage>
        <taxon>Eukaryota</taxon>
        <taxon>Metazoa</taxon>
        <taxon>Ecdysozoa</taxon>
        <taxon>Arthropoda</taxon>
        <taxon>Hexapoda</taxon>
        <taxon>Insecta</taxon>
        <taxon>Pterygota</taxon>
        <taxon>Neoptera</taxon>
        <taxon>Endopterygota</taxon>
        <taxon>Hymenoptera</taxon>
        <taxon>Apocrita</taxon>
        <taxon>Aculeata</taxon>
        <taxon>Formicoidea</taxon>
        <taxon>Formicidae</taxon>
        <taxon>Myrmicinae</taxon>
        <taxon>Cyphomyrmex</taxon>
    </lineage>
</organism>